<proteinExistence type="predicted"/>
<keyword evidence="2" id="KW-1133">Transmembrane helix</keyword>
<protein>
    <submittedName>
        <fullName evidence="3">Uncharacterized protein</fullName>
    </submittedName>
</protein>
<name>A0A4Y6UA05_9PROT</name>
<dbReference type="RefSeq" id="WP_141442928.1">
    <property type="nucleotide sequence ID" value="NZ_CP038231.1"/>
</dbReference>
<evidence type="ECO:0000313" key="4">
    <source>
        <dbReference type="Proteomes" id="UP000318709"/>
    </source>
</evidence>
<dbReference type="AlphaFoldDB" id="A0A4Y6UA05"/>
<dbReference type="KEGG" id="swf:E3E12_02555"/>
<dbReference type="Proteomes" id="UP000318709">
    <property type="component" value="Chromosome"/>
</dbReference>
<keyword evidence="2" id="KW-0812">Transmembrane</keyword>
<feature type="transmembrane region" description="Helical" evidence="2">
    <location>
        <begin position="47"/>
        <end position="67"/>
    </location>
</feature>
<feature type="compositionally biased region" description="Pro residues" evidence="1">
    <location>
        <begin position="102"/>
        <end position="111"/>
    </location>
</feature>
<evidence type="ECO:0000256" key="2">
    <source>
        <dbReference type="SAM" id="Phobius"/>
    </source>
</evidence>
<keyword evidence="2" id="KW-0472">Membrane</keyword>
<accession>A0A4Y6UA05</accession>
<gene>
    <name evidence="3" type="ORF">E3E12_02555</name>
</gene>
<reference evidence="3 4" key="1">
    <citation type="submission" date="2019-03" db="EMBL/GenBank/DDBJ databases">
        <title>The complete genome sequence of Swingsia_sp. F3b2 LMG30590(T).</title>
        <authorList>
            <person name="Chua K.-O."/>
            <person name="Chan K.-G."/>
            <person name="See-Too W.-S."/>
        </authorList>
    </citation>
    <scope>NUCLEOTIDE SEQUENCE [LARGE SCALE GENOMIC DNA]</scope>
    <source>
        <strain evidence="3 4">F3b2</strain>
    </source>
</reference>
<feature type="compositionally biased region" description="Basic and acidic residues" evidence="1">
    <location>
        <begin position="84"/>
        <end position="95"/>
    </location>
</feature>
<evidence type="ECO:0000313" key="3">
    <source>
        <dbReference type="EMBL" id="QDH13267.1"/>
    </source>
</evidence>
<organism evidence="3 4">
    <name type="scientific">Formicincola oecophyllae</name>
    <dbReference type="NCBI Taxonomy" id="2558361"/>
    <lineage>
        <taxon>Bacteria</taxon>
        <taxon>Pseudomonadati</taxon>
        <taxon>Pseudomonadota</taxon>
        <taxon>Alphaproteobacteria</taxon>
        <taxon>Acetobacterales</taxon>
        <taxon>Acetobacteraceae</taxon>
        <taxon>Formicincola</taxon>
    </lineage>
</organism>
<sequence length="111" mass="12394">MALLKAPFILAKLLLTKFLLPLLLWGVLVGVVMWATGRVASWFGRHVLPWMLLAGLVFGTAFGVFLYHRLHYPVGPAEPTYDQRQQEAHQEELLRQHLSATPPTPGTANPP</sequence>
<feature type="region of interest" description="Disordered" evidence="1">
    <location>
        <begin position="81"/>
        <end position="111"/>
    </location>
</feature>
<dbReference type="EMBL" id="CP038231">
    <property type="protein sequence ID" value="QDH13267.1"/>
    <property type="molecule type" value="Genomic_DNA"/>
</dbReference>
<feature type="transmembrane region" description="Helical" evidence="2">
    <location>
        <begin position="12"/>
        <end position="35"/>
    </location>
</feature>
<evidence type="ECO:0000256" key="1">
    <source>
        <dbReference type="SAM" id="MobiDB-lite"/>
    </source>
</evidence>
<keyword evidence="4" id="KW-1185">Reference proteome</keyword>